<keyword evidence="2" id="KW-0732">Signal</keyword>
<dbReference type="RefSeq" id="XP_003856289.1">
    <property type="nucleotide sequence ID" value="XM_003856241.1"/>
</dbReference>
<protein>
    <recommendedName>
        <fullName evidence="5">Ca2+-modulated nonselective cation channel polycystin</fullName>
    </recommendedName>
</protein>
<sequence>MSLLKTLLLSASLGWTLTVYAAEPSTSPSITTTCTTADAVSSTSSVDSQRDPTTYSLYAPHVESTHTGLLLPGPEIISSGGPASAYSSFPSQDSAPDSTIAPPVAPVAVTAKSEPSLDAPTSGGSASAYSPFPVHPSPSTYSAPEPTPAVVVVAKTRSSLEVPGGKPSAYTTVVASLGSSLDVSGGPPSAHPPVPGSPVADHSSTKYIAPVVATAVTRSSLEVPGGAPDIESTASPPGPTAMYVDLSGGQTLHPGSSGIVMQGTTYSLPASASDANNVWVDGVEKPMASAMKAWSSERMTGTRSNEVAPTSASSPALAAQTDSGAGRLMVPAFLAWK</sequence>
<accession>F9WZ95</accession>
<feature type="chain" id="PRO_5003391143" description="Ca2+-modulated nonselective cation channel polycystin" evidence="2">
    <location>
        <begin position="22"/>
        <end position="337"/>
    </location>
</feature>
<evidence type="ECO:0008006" key="5">
    <source>
        <dbReference type="Google" id="ProtNLM"/>
    </source>
</evidence>
<feature type="signal peptide" evidence="2">
    <location>
        <begin position="1"/>
        <end position="21"/>
    </location>
</feature>
<evidence type="ECO:0000256" key="2">
    <source>
        <dbReference type="SAM" id="SignalP"/>
    </source>
</evidence>
<evidence type="ECO:0000256" key="1">
    <source>
        <dbReference type="SAM" id="MobiDB-lite"/>
    </source>
</evidence>
<feature type="compositionally biased region" description="Polar residues" evidence="1">
    <location>
        <begin position="297"/>
        <end position="307"/>
    </location>
</feature>
<feature type="compositionally biased region" description="Low complexity" evidence="1">
    <location>
        <begin position="308"/>
        <end position="319"/>
    </location>
</feature>
<gene>
    <name evidence="3" type="ORF">MYCGRDRAFT_89387</name>
</gene>
<feature type="region of interest" description="Disordered" evidence="1">
    <location>
        <begin position="297"/>
        <end position="319"/>
    </location>
</feature>
<evidence type="ECO:0000313" key="3">
    <source>
        <dbReference type="EMBL" id="EGP91265.1"/>
    </source>
</evidence>
<evidence type="ECO:0000313" key="4">
    <source>
        <dbReference type="Proteomes" id="UP000008062"/>
    </source>
</evidence>
<name>F9WZ95_ZYMTI</name>
<organism evidence="3 4">
    <name type="scientific">Zymoseptoria tritici (strain CBS 115943 / IPO323)</name>
    <name type="common">Speckled leaf blotch fungus</name>
    <name type="synonym">Septoria tritici</name>
    <dbReference type="NCBI Taxonomy" id="336722"/>
    <lineage>
        <taxon>Eukaryota</taxon>
        <taxon>Fungi</taxon>
        <taxon>Dikarya</taxon>
        <taxon>Ascomycota</taxon>
        <taxon>Pezizomycotina</taxon>
        <taxon>Dothideomycetes</taxon>
        <taxon>Dothideomycetidae</taxon>
        <taxon>Mycosphaerellales</taxon>
        <taxon>Mycosphaerellaceae</taxon>
        <taxon>Zymoseptoria</taxon>
    </lineage>
</organism>
<reference evidence="3 4" key="1">
    <citation type="journal article" date="2011" name="PLoS Genet.">
        <title>Finished genome of the fungal wheat pathogen Mycosphaerella graminicola reveals dispensome structure, chromosome plasticity, and stealth pathogenesis.</title>
        <authorList>
            <person name="Goodwin S.B."/>
            <person name="Ben M'barek S."/>
            <person name="Dhillon B."/>
            <person name="Wittenberg A.H.J."/>
            <person name="Crane C.F."/>
            <person name="Hane J.K."/>
            <person name="Foster A.J."/>
            <person name="Van der Lee T.A.J."/>
            <person name="Grimwood J."/>
            <person name="Aerts A."/>
            <person name="Antoniw J."/>
            <person name="Bailey A."/>
            <person name="Bluhm B."/>
            <person name="Bowler J."/>
            <person name="Bristow J."/>
            <person name="van der Burgt A."/>
            <person name="Canto-Canche B."/>
            <person name="Churchill A.C.L."/>
            <person name="Conde-Ferraez L."/>
            <person name="Cools H.J."/>
            <person name="Coutinho P.M."/>
            <person name="Csukai M."/>
            <person name="Dehal P."/>
            <person name="De Wit P."/>
            <person name="Donzelli B."/>
            <person name="van de Geest H.C."/>
            <person name="van Ham R.C.H.J."/>
            <person name="Hammond-Kosack K.E."/>
            <person name="Henrissat B."/>
            <person name="Kilian A."/>
            <person name="Kobayashi A.K."/>
            <person name="Koopmann E."/>
            <person name="Kourmpetis Y."/>
            <person name="Kuzniar A."/>
            <person name="Lindquist E."/>
            <person name="Lombard V."/>
            <person name="Maliepaard C."/>
            <person name="Martins N."/>
            <person name="Mehrabi R."/>
            <person name="Nap J.P.H."/>
            <person name="Ponomarenko A."/>
            <person name="Rudd J.J."/>
            <person name="Salamov A."/>
            <person name="Schmutz J."/>
            <person name="Schouten H.J."/>
            <person name="Shapiro H."/>
            <person name="Stergiopoulos I."/>
            <person name="Torriani S.F.F."/>
            <person name="Tu H."/>
            <person name="de Vries R.P."/>
            <person name="Waalwijk C."/>
            <person name="Ware S.B."/>
            <person name="Wiebenga A."/>
            <person name="Zwiers L.-H."/>
            <person name="Oliver R.P."/>
            <person name="Grigoriev I.V."/>
            <person name="Kema G.H.J."/>
        </authorList>
    </citation>
    <scope>NUCLEOTIDE SEQUENCE [LARGE SCALE GENOMIC DNA]</scope>
    <source>
        <strain evidence="4">CBS 115943 / IPO323</strain>
    </source>
</reference>
<dbReference type="GeneID" id="13394770"/>
<dbReference type="InParanoid" id="F9WZ95"/>
<dbReference type="OMA" id="ASICTNY"/>
<dbReference type="AlphaFoldDB" id="F9WZ95"/>
<dbReference type="HOGENOM" id="CLU_824406_0_0_1"/>
<dbReference type="EMBL" id="CM001196">
    <property type="protein sequence ID" value="EGP91265.1"/>
    <property type="molecule type" value="Genomic_DNA"/>
</dbReference>
<feature type="region of interest" description="Disordered" evidence="1">
    <location>
        <begin position="182"/>
        <end position="202"/>
    </location>
</feature>
<dbReference type="VEuPathDB" id="FungiDB:ZTRI_1.967"/>
<dbReference type="KEGG" id="ztr:MYCGRDRAFT_89387"/>
<dbReference type="Proteomes" id="UP000008062">
    <property type="component" value="Chromosome 1"/>
</dbReference>
<proteinExistence type="predicted"/>
<feature type="region of interest" description="Disordered" evidence="1">
    <location>
        <begin position="111"/>
        <end position="131"/>
    </location>
</feature>
<keyword evidence="4" id="KW-1185">Reference proteome</keyword>
<dbReference type="OrthoDB" id="10370145at2759"/>